<evidence type="ECO:0000313" key="3">
    <source>
        <dbReference type="EMBL" id="MFD2727703.1"/>
    </source>
</evidence>
<gene>
    <name evidence="3" type="ORF">ACFSR8_15880</name>
</gene>
<feature type="signal peptide" evidence="1">
    <location>
        <begin position="1"/>
        <end position="20"/>
    </location>
</feature>
<evidence type="ECO:0000259" key="2">
    <source>
        <dbReference type="Pfam" id="PF13568"/>
    </source>
</evidence>
<dbReference type="Proteomes" id="UP001597476">
    <property type="component" value="Unassembled WGS sequence"/>
</dbReference>
<evidence type="ECO:0000256" key="1">
    <source>
        <dbReference type="SAM" id="SignalP"/>
    </source>
</evidence>
<sequence>MKKLLLSVALAIFVLLGANAQDNTKGLQFGVKAGYNLSNLGGDVQDNKLLSGFNVGGFVVMSLLENLMMQLEVALSKQGTRWDDGMYNERYRLAYVNVPVLAKYKVVDRLYVEAGPQVGLLVDAQYIDDNDKEDIKDSFKTVDLSAGIGVEYKITDHLGANARYTFGLCNINENSDTFKINNNVLQIGGSWTF</sequence>
<protein>
    <submittedName>
        <fullName evidence="3">Porin family protein</fullName>
    </submittedName>
</protein>
<dbReference type="RefSeq" id="WP_380293822.1">
    <property type="nucleotide sequence ID" value="NZ_JBHULY010000039.1"/>
</dbReference>
<feature type="chain" id="PRO_5047423626" evidence="1">
    <location>
        <begin position="21"/>
        <end position="193"/>
    </location>
</feature>
<dbReference type="SUPFAM" id="SSF56925">
    <property type="entry name" value="OMPA-like"/>
    <property type="match status" value="1"/>
</dbReference>
<organism evidence="3 4">
    <name type="scientific">Hyunsoonleella rubra</name>
    <dbReference type="NCBI Taxonomy" id="1737062"/>
    <lineage>
        <taxon>Bacteria</taxon>
        <taxon>Pseudomonadati</taxon>
        <taxon>Bacteroidota</taxon>
        <taxon>Flavobacteriia</taxon>
        <taxon>Flavobacteriales</taxon>
        <taxon>Flavobacteriaceae</taxon>
    </lineage>
</organism>
<dbReference type="Pfam" id="PF13568">
    <property type="entry name" value="OMP_b-brl_2"/>
    <property type="match status" value="1"/>
</dbReference>
<evidence type="ECO:0000313" key="4">
    <source>
        <dbReference type="Proteomes" id="UP001597476"/>
    </source>
</evidence>
<keyword evidence="4" id="KW-1185">Reference proteome</keyword>
<keyword evidence="1" id="KW-0732">Signal</keyword>
<dbReference type="InterPro" id="IPR011250">
    <property type="entry name" value="OMP/PagP_B-barrel"/>
</dbReference>
<feature type="domain" description="Outer membrane protein beta-barrel" evidence="2">
    <location>
        <begin position="19"/>
        <end position="171"/>
    </location>
</feature>
<proteinExistence type="predicted"/>
<name>A0ABW5TGE3_9FLAO</name>
<comment type="caution">
    <text evidence="3">The sequence shown here is derived from an EMBL/GenBank/DDBJ whole genome shotgun (WGS) entry which is preliminary data.</text>
</comment>
<dbReference type="Gene3D" id="2.40.160.20">
    <property type="match status" value="1"/>
</dbReference>
<reference evidence="4" key="1">
    <citation type="journal article" date="2019" name="Int. J. Syst. Evol. Microbiol.">
        <title>The Global Catalogue of Microorganisms (GCM) 10K type strain sequencing project: providing services to taxonomists for standard genome sequencing and annotation.</title>
        <authorList>
            <consortium name="The Broad Institute Genomics Platform"/>
            <consortium name="The Broad Institute Genome Sequencing Center for Infectious Disease"/>
            <person name="Wu L."/>
            <person name="Ma J."/>
        </authorList>
    </citation>
    <scope>NUCLEOTIDE SEQUENCE [LARGE SCALE GENOMIC DNA]</scope>
    <source>
        <strain evidence="4">KCTC 42398</strain>
    </source>
</reference>
<dbReference type="InterPro" id="IPR025665">
    <property type="entry name" value="Beta-barrel_OMP_2"/>
</dbReference>
<accession>A0ABW5TGE3</accession>
<dbReference type="EMBL" id="JBHULY010000039">
    <property type="protein sequence ID" value="MFD2727703.1"/>
    <property type="molecule type" value="Genomic_DNA"/>
</dbReference>